<dbReference type="InterPro" id="IPR029787">
    <property type="entry name" value="Nucleotide_cyclase"/>
</dbReference>
<evidence type="ECO:0000259" key="2">
    <source>
        <dbReference type="PROSITE" id="PS50112"/>
    </source>
</evidence>
<dbReference type="InterPro" id="IPR013767">
    <property type="entry name" value="PAS_fold"/>
</dbReference>
<dbReference type="SMART" id="SM00091">
    <property type="entry name" value="PAS"/>
    <property type="match status" value="3"/>
</dbReference>
<evidence type="ECO:0000259" key="4">
    <source>
        <dbReference type="PROSITE" id="PS50887"/>
    </source>
</evidence>
<dbReference type="Pfam" id="PF00989">
    <property type="entry name" value="PAS"/>
    <property type="match status" value="1"/>
</dbReference>
<gene>
    <name evidence="5" type="ORF">ADN00_04950</name>
</gene>
<name>A0A0N8GNW0_9CHLR</name>
<dbReference type="OrthoDB" id="158981at2"/>
<dbReference type="PROSITE" id="PS50113">
    <property type="entry name" value="PAC"/>
    <property type="match status" value="2"/>
</dbReference>
<keyword evidence="6" id="KW-1185">Reference proteome</keyword>
<evidence type="ECO:0000259" key="3">
    <source>
        <dbReference type="PROSITE" id="PS50113"/>
    </source>
</evidence>
<dbReference type="Pfam" id="PF08448">
    <property type="entry name" value="PAS_4"/>
    <property type="match status" value="2"/>
</dbReference>
<organism evidence="5 6">
    <name type="scientific">Ornatilinea apprima</name>
    <dbReference type="NCBI Taxonomy" id="1134406"/>
    <lineage>
        <taxon>Bacteria</taxon>
        <taxon>Bacillati</taxon>
        <taxon>Chloroflexota</taxon>
        <taxon>Anaerolineae</taxon>
        <taxon>Anaerolineales</taxon>
        <taxon>Anaerolineaceae</taxon>
        <taxon>Ornatilinea</taxon>
    </lineage>
</organism>
<dbReference type="CDD" id="cd00130">
    <property type="entry name" value="PAS"/>
    <property type="match status" value="3"/>
</dbReference>
<dbReference type="STRING" id="1134406.ADN00_04950"/>
<protein>
    <recommendedName>
        <fullName evidence="7">Diguanylate cyclase</fullName>
    </recommendedName>
</protein>
<dbReference type="AlphaFoldDB" id="A0A0N8GNW0"/>
<dbReference type="InterPro" id="IPR000160">
    <property type="entry name" value="GGDEF_dom"/>
</dbReference>
<proteinExistence type="predicted"/>
<keyword evidence="1" id="KW-0175">Coiled coil</keyword>
<dbReference type="EMBL" id="LGCL01000015">
    <property type="protein sequence ID" value="KPL79194.1"/>
    <property type="molecule type" value="Genomic_DNA"/>
</dbReference>
<dbReference type="PANTHER" id="PTHR44757:SF2">
    <property type="entry name" value="BIOFILM ARCHITECTURE MAINTENANCE PROTEIN MBAA"/>
    <property type="match status" value="1"/>
</dbReference>
<dbReference type="SMART" id="SM00267">
    <property type="entry name" value="GGDEF"/>
    <property type="match status" value="1"/>
</dbReference>
<feature type="coiled-coil region" evidence="1">
    <location>
        <begin position="687"/>
        <end position="714"/>
    </location>
</feature>
<dbReference type="InterPro" id="IPR043128">
    <property type="entry name" value="Rev_trsase/Diguanyl_cyclase"/>
</dbReference>
<reference evidence="5 6" key="1">
    <citation type="submission" date="2015-07" db="EMBL/GenBank/DDBJ databases">
        <title>Genome sequence of Ornatilinea apprima DSM 23815.</title>
        <authorList>
            <person name="Hemp J."/>
            <person name="Ward L.M."/>
            <person name="Pace L.A."/>
            <person name="Fischer W.W."/>
        </authorList>
    </citation>
    <scope>NUCLEOTIDE SEQUENCE [LARGE SCALE GENOMIC DNA]</scope>
    <source>
        <strain evidence="5 6">P3M-1</strain>
    </source>
</reference>
<sequence>MLNSSNFLAYTNPLRREGMLLSHYYQAEAEHQMVTTDLLQTAARIKARVLIFCADHAPSTFEQYLVDVVPAPQPQQVSTITLKDWLPGLEPFSAASWLEIIEKEHAAGLEIGYHSLIVLFEMGWLERASLSALELLAFQNDLTRLSARLQALTVLQYRRDRVDHLLLMPALFNQSAYILGTRTIRNPYALQGVSQPRPPKKNEVLESILLQFDAIYKDQYRLAKTFENYQVLVDSIPILLANIDRHLHHIFVNQAYADFFHMNQEDLIGQPISLVFQHSIMDRLQGLVERALAGETVEAEVEAPDLKGRRRILKVHFMPQQENEKTRSVIAICENITDLKESESRIQLLSSGLEALTSGIVITDRKGTIQWVNNAVCQMTHYTLGELIGKSTRVFKSGKQTSEFYENMWGTILSGNTWQGVLINRRKDNSLYYEELTITPVRANGTGEITHFFAIKQDVTDRKRIEESLQRSEERYRLLVENQGEGSVIVDEKLRFEYVNMAAETILGASMKTLSQMSFYEFTDESGKKMLQRQVRERKKGRSSSYEMTIDRPDGESRHVIITTTPRFDSQGMFMGSFAVLRDITERKEMEEELRYFSAHDRLTDLYNRFFFEEELKRLERGRDFPVSILVMDMDNLKVTNDTYGHLSGDALLKRLAKVLQDSFRGDDVISRIGGDEFAVILPRTRAEDLERSMQRLREKIEDANAKGDEEEQIHLSIGGATAEVKMPLVHALEQADLLMYEEKRRKKRDARAAAEPAAE</sequence>
<dbReference type="RefSeq" id="WP_075061844.1">
    <property type="nucleotide sequence ID" value="NZ_LGCL01000015.1"/>
</dbReference>
<dbReference type="InterPro" id="IPR000014">
    <property type="entry name" value="PAS"/>
</dbReference>
<dbReference type="Proteomes" id="UP000050417">
    <property type="component" value="Unassembled WGS sequence"/>
</dbReference>
<dbReference type="SMART" id="SM00086">
    <property type="entry name" value="PAC"/>
    <property type="match status" value="2"/>
</dbReference>
<dbReference type="PROSITE" id="PS50887">
    <property type="entry name" value="GGDEF"/>
    <property type="match status" value="1"/>
</dbReference>
<dbReference type="SUPFAM" id="SSF55073">
    <property type="entry name" value="Nucleotide cyclase"/>
    <property type="match status" value="1"/>
</dbReference>
<dbReference type="CDD" id="cd01949">
    <property type="entry name" value="GGDEF"/>
    <property type="match status" value="1"/>
</dbReference>
<dbReference type="InterPro" id="IPR035965">
    <property type="entry name" value="PAS-like_dom_sf"/>
</dbReference>
<dbReference type="NCBIfam" id="TIGR00254">
    <property type="entry name" value="GGDEF"/>
    <property type="match status" value="1"/>
</dbReference>
<dbReference type="PANTHER" id="PTHR44757">
    <property type="entry name" value="DIGUANYLATE CYCLASE DGCP"/>
    <property type="match status" value="1"/>
</dbReference>
<feature type="domain" description="PAC" evidence="3">
    <location>
        <begin position="416"/>
        <end position="471"/>
    </location>
</feature>
<dbReference type="Gene3D" id="3.30.70.270">
    <property type="match status" value="1"/>
</dbReference>
<feature type="domain" description="PAS" evidence="2">
    <location>
        <begin position="472"/>
        <end position="542"/>
    </location>
</feature>
<dbReference type="Pfam" id="PF00990">
    <property type="entry name" value="GGDEF"/>
    <property type="match status" value="1"/>
</dbReference>
<feature type="domain" description="PAC" evidence="3">
    <location>
        <begin position="544"/>
        <end position="596"/>
    </location>
</feature>
<dbReference type="InterPro" id="IPR052155">
    <property type="entry name" value="Biofilm_reg_signaling"/>
</dbReference>
<comment type="caution">
    <text evidence="5">The sequence shown here is derived from an EMBL/GenBank/DDBJ whole genome shotgun (WGS) entry which is preliminary data.</text>
</comment>
<dbReference type="GO" id="GO:0006355">
    <property type="term" value="P:regulation of DNA-templated transcription"/>
    <property type="evidence" value="ECO:0007669"/>
    <property type="project" value="InterPro"/>
</dbReference>
<dbReference type="PROSITE" id="PS50112">
    <property type="entry name" value="PAS"/>
    <property type="match status" value="2"/>
</dbReference>
<dbReference type="InterPro" id="IPR013656">
    <property type="entry name" value="PAS_4"/>
</dbReference>
<dbReference type="Pfam" id="PF14417">
    <property type="entry name" value="MEDS"/>
    <property type="match status" value="1"/>
</dbReference>
<evidence type="ECO:0000313" key="6">
    <source>
        <dbReference type="Proteomes" id="UP000050417"/>
    </source>
</evidence>
<evidence type="ECO:0000256" key="1">
    <source>
        <dbReference type="SAM" id="Coils"/>
    </source>
</evidence>
<dbReference type="InterPro" id="IPR025847">
    <property type="entry name" value="MEDS_domain"/>
</dbReference>
<dbReference type="NCBIfam" id="TIGR00229">
    <property type="entry name" value="sensory_box"/>
    <property type="match status" value="3"/>
</dbReference>
<feature type="domain" description="GGDEF" evidence="4">
    <location>
        <begin position="625"/>
        <end position="757"/>
    </location>
</feature>
<dbReference type="SUPFAM" id="SSF55785">
    <property type="entry name" value="PYP-like sensor domain (PAS domain)"/>
    <property type="match status" value="3"/>
</dbReference>
<dbReference type="Gene3D" id="3.30.450.20">
    <property type="entry name" value="PAS domain"/>
    <property type="match status" value="3"/>
</dbReference>
<dbReference type="InterPro" id="IPR001610">
    <property type="entry name" value="PAC"/>
</dbReference>
<accession>A0A0N8GNW0</accession>
<evidence type="ECO:0000313" key="5">
    <source>
        <dbReference type="EMBL" id="KPL79194.1"/>
    </source>
</evidence>
<feature type="domain" description="PAS" evidence="2">
    <location>
        <begin position="345"/>
        <end position="391"/>
    </location>
</feature>
<evidence type="ECO:0008006" key="7">
    <source>
        <dbReference type="Google" id="ProtNLM"/>
    </source>
</evidence>
<dbReference type="InterPro" id="IPR000700">
    <property type="entry name" value="PAS-assoc_C"/>
</dbReference>